<gene>
    <name evidence="1" type="ORF">HZS54_12720</name>
</gene>
<dbReference type="RefSeq" id="WP_179922893.1">
    <property type="nucleotide sequence ID" value="NZ_CP058909.1"/>
</dbReference>
<dbReference type="AlphaFoldDB" id="A0A7D5PBE5"/>
<keyword evidence="2" id="KW-1185">Reference proteome</keyword>
<evidence type="ECO:0000313" key="2">
    <source>
        <dbReference type="Proteomes" id="UP000509346"/>
    </source>
</evidence>
<proteinExistence type="predicted"/>
<accession>A0A7D5PBE5</accession>
<sequence length="65" mass="7106">MSTASVPDIAQMKSPVRNDRLVKNGSVNPITEYAGSYTPTNDKLKPITTYPRKQIVLRMAPGVTS</sequence>
<dbReference type="EMBL" id="CP058909">
    <property type="protein sequence ID" value="QLH82425.1"/>
    <property type="molecule type" value="Genomic_DNA"/>
</dbReference>
<dbReference type="GeneID" id="56083467"/>
<dbReference type="Proteomes" id="UP000509346">
    <property type="component" value="Chromosome"/>
</dbReference>
<evidence type="ECO:0000313" key="1">
    <source>
        <dbReference type="EMBL" id="QLH82425.1"/>
    </source>
</evidence>
<protein>
    <submittedName>
        <fullName evidence="1">Uncharacterized protein</fullName>
    </submittedName>
</protein>
<name>A0A7D5PBE5_9EURY</name>
<reference evidence="1 2" key="1">
    <citation type="submission" date="2020-07" db="EMBL/GenBank/DDBJ databases">
        <title>Halosimplex litoreum sp. nov. and Halosimplex rubrum sp. nov., isolated from different salt environments.</title>
        <authorList>
            <person name="Cui H."/>
        </authorList>
    </citation>
    <scope>NUCLEOTIDE SEQUENCE [LARGE SCALE GENOMIC DNA]</scope>
    <source>
        <strain evidence="1 2">R2</strain>
    </source>
</reference>
<dbReference type="KEGG" id="hpel:HZS54_12720"/>
<organism evidence="1 2">
    <name type="scientific">Halosimplex pelagicum</name>
    <dbReference type="NCBI Taxonomy" id="869886"/>
    <lineage>
        <taxon>Archaea</taxon>
        <taxon>Methanobacteriati</taxon>
        <taxon>Methanobacteriota</taxon>
        <taxon>Stenosarchaea group</taxon>
        <taxon>Halobacteria</taxon>
        <taxon>Halobacteriales</taxon>
        <taxon>Haloarculaceae</taxon>
        <taxon>Halosimplex</taxon>
    </lineage>
</organism>